<dbReference type="Proteomes" id="UP000050786">
    <property type="component" value="Unassembled WGS sequence"/>
</dbReference>
<evidence type="ECO:0000313" key="2">
    <source>
        <dbReference type="EMBL" id="CUH43241.1"/>
    </source>
</evidence>
<dbReference type="RefSeq" id="WP_058273279.1">
    <property type="nucleotide sequence ID" value="NZ_CYPS01000036.1"/>
</dbReference>
<keyword evidence="3" id="KW-1185">Reference proteome</keyword>
<protein>
    <submittedName>
        <fullName evidence="2">Uncharacterized protein</fullName>
    </submittedName>
</protein>
<gene>
    <name evidence="2" type="ORF">RUM4293_02134</name>
</gene>
<dbReference type="InterPro" id="IPR047730">
    <property type="entry name" value="ABZJ_00895-like"/>
</dbReference>
<keyword evidence="1" id="KW-0812">Transmembrane</keyword>
<keyword evidence="1" id="KW-0472">Membrane</keyword>
<feature type="transmembrane region" description="Helical" evidence="1">
    <location>
        <begin position="67"/>
        <end position="89"/>
    </location>
</feature>
<dbReference type="EMBL" id="CYPS01000036">
    <property type="protein sequence ID" value="CUH43241.1"/>
    <property type="molecule type" value="Genomic_DNA"/>
</dbReference>
<organism evidence="2 3">
    <name type="scientific">Ruegeria atlantica</name>
    <dbReference type="NCBI Taxonomy" id="81569"/>
    <lineage>
        <taxon>Bacteria</taxon>
        <taxon>Pseudomonadati</taxon>
        <taxon>Pseudomonadota</taxon>
        <taxon>Alphaproteobacteria</taxon>
        <taxon>Rhodobacterales</taxon>
        <taxon>Roseobacteraceae</taxon>
        <taxon>Ruegeria</taxon>
    </lineage>
</organism>
<keyword evidence="1" id="KW-1133">Transmembrane helix</keyword>
<name>A0A0P1EMK6_9RHOB</name>
<feature type="transmembrane region" description="Helical" evidence="1">
    <location>
        <begin position="7"/>
        <end position="30"/>
    </location>
</feature>
<feature type="transmembrane region" description="Helical" evidence="1">
    <location>
        <begin position="36"/>
        <end position="55"/>
    </location>
</feature>
<evidence type="ECO:0000256" key="1">
    <source>
        <dbReference type="SAM" id="Phobius"/>
    </source>
</evidence>
<dbReference type="AlphaFoldDB" id="A0A0P1EMK6"/>
<proteinExistence type="predicted"/>
<sequence length="151" mass="16954">MENVWRYTLWLVIIRFLLPISIVLLLALTGIDFSNVGIPVLSAILAAAVTGRVVAASAGSMPGWRELLTFAFLATAIFYLVNYAAYYLLAKSGIGPIKMYRFYDWHRSGHIVELMVFLTTVAFISNIAIFPLAIKAELRAMARRNRKVQEQ</sequence>
<evidence type="ECO:0000313" key="3">
    <source>
        <dbReference type="Proteomes" id="UP000050786"/>
    </source>
</evidence>
<accession>A0A0P1EMK6</accession>
<dbReference type="NCBIfam" id="NF038216">
    <property type="entry name" value="ABZJ_00895_fam"/>
    <property type="match status" value="1"/>
</dbReference>
<reference evidence="3" key="1">
    <citation type="submission" date="2015-09" db="EMBL/GenBank/DDBJ databases">
        <authorList>
            <person name="Rodrigo-Torres L."/>
            <person name="Arahal D.R."/>
        </authorList>
    </citation>
    <scope>NUCLEOTIDE SEQUENCE [LARGE SCALE GENOMIC DNA]</scope>
    <source>
        <strain evidence="3">CECT 4293</strain>
    </source>
</reference>
<feature type="transmembrane region" description="Helical" evidence="1">
    <location>
        <begin position="109"/>
        <end position="134"/>
    </location>
</feature>